<gene>
    <name evidence="5" type="ORF">EDL96_12075</name>
</gene>
<dbReference type="InterPro" id="IPR025736">
    <property type="entry name" value="PucR_C-HTH_dom"/>
</dbReference>
<accession>A0A3N3ZQN4</accession>
<feature type="domain" description="CdaR GGDEF-like" evidence="4">
    <location>
        <begin position="210"/>
        <end position="321"/>
    </location>
</feature>
<comment type="caution">
    <text evidence="5">The sequence shown here is derived from an EMBL/GenBank/DDBJ whole genome shotgun (WGS) entry which is preliminary data.</text>
</comment>
<dbReference type="Pfam" id="PF17853">
    <property type="entry name" value="GGDEF_2"/>
    <property type="match status" value="1"/>
</dbReference>
<reference evidence="5 6" key="1">
    <citation type="submission" date="2018-10" db="EMBL/GenBank/DDBJ databases">
        <title>Kocuria sp. M5W7-7, whole genome shotgun sequence.</title>
        <authorList>
            <person name="Tuo L."/>
        </authorList>
    </citation>
    <scope>NUCLEOTIDE SEQUENCE [LARGE SCALE GENOMIC DNA]</scope>
    <source>
        <strain evidence="5 6">M5W7-7</strain>
    </source>
</reference>
<dbReference type="PANTHER" id="PTHR33744:SF7">
    <property type="entry name" value="PUCR FAMILY TRANSCRIPTIONAL REGULATOR"/>
    <property type="match status" value="1"/>
</dbReference>
<protein>
    <submittedName>
        <fullName evidence="5">PucR family transcriptional regulator</fullName>
    </submittedName>
</protein>
<dbReference type="Proteomes" id="UP000270616">
    <property type="component" value="Unassembled WGS sequence"/>
</dbReference>
<keyword evidence="6" id="KW-1185">Reference proteome</keyword>
<proteinExistence type="inferred from homology"/>
<comment type="similarity">
    <text evidence="1">Belongs to the CdaR family.</text>
</comment>
<dbReference type="Pfam" id="PF13556">
    <property type="entry name" value="HTH_30"/>
    <property type="match status" value="1"/>
</dbReference>
<name>A0A3N3ZQN4_9MICC</name>
<evidence type="ECO:0000259" key="4">
    <source>
        <dbReference type="Pfam" id="PF17853"/>
    </source>
</evidence>
<dbReference type="InterPro" id="IPR041522">
    <property type="entry name" value="CdaR_GGDEF"/>
</dbReference>
<dbReference type="AlphaFoldDB" id="A0A3N3ZQN4"/>
<dbReference type="InterPro" id="IPR042070">
    <property type="entry name" value="PucR_C-HTH_sf"/>
</dbReference>
<organism evidence="5 6">
    <name type="scientific">Kocuria soli</name>
    <dbReference type="NCBI Taxonomy" id="2485125"/>
    <lineage>
        <taxon>Bacteria</taxon>
        <taxon>Bacillati</taxon>
        <taxon>Actinomycetota</taxon>
        <taxon>Actinomycetes</taxon>
        <taxon>Micrococcales</taxon>
        <taxon>Micrococcaceae</taxon>
        <taxon>Kocuria</taxon>
    </lineage>
</organism>
<evidence type="ECO:0000313" key="6">
    <source>
        <dbReference type="Proteomes" id="UP000270616"/>
    </source>
</evidence>
<evidence type="ECO:0000313" key="5">
    <source>
        <dbReference type="EMBL" id="ROZ61845.1"/>
    </source>
</evidence>
<dbReference type="InterPro" id="IPR051448">
    <property type="entry name" value="CdaR-like_regulators"/>
</dbReference>
<feature type="domain" description="PucR C-terminal helix-turn-helix" evidence="3">
    <location>
        <begin position="368"/>
        <end position="424"/>
    </location>
</feature>
<evidence type="ECO:0000256" key="2">
    <source>
        <dbReference type="SAM" id="MobiDB-lite"/>
    </source>
</evidence>
<dbReference type="Gene3D" id="1.10.10.2840">
    <property type="entry name" value="PucR C-terminal helix-turn-helix domain"/>
    <property type="match status" value="1"/>
</dbReference>
<evidence type="ECO:0000256" key="1">
    <source>
        <dbReference type="ARBA" id="ARBA00006754"/>
    </source>
</evidence>
<feature type="region of interest" description="Disordered" evidence="2">
    <location>
        <begin position="1"/>
        <end position="57"/>
    </location>
</feature>
<sequence>MPKETAPEPESTATRGKDQKGSGLLGSGSRWILGGRTSRPHQQRTARTGAPLPSKKTLEGIRSNVGAMSGVAVQRLESELPWFRDLRPKDRSELGLVAQRGIAAFVTWYEQQDDDGLLLNRLFRDAPTDLARAISLQQALQVMRVVVEVVEDKVPELASGHDEAVLREGVLRYSRDIAFAAADVYARAAENRGSWDARLEALVVDGVLRGEHTDSLRSRVAALGWTSTGPVTVMVGYAPEQTSPAGVARIRRTLSKHTTDALVSIQGNRLVLILAGLSTLDRSLERIVGLFGPGPVVHGPEAVNLFAAADSAEPAHAALSVAPAWPEAPRPVDSEELWPERLMAGDATARTALVEQIYRKLSGSSTGLTETLSTYVSVGHSLEATARELFVHANTVRYRLRRISDLTGWDPLVPRDAFVLQCAIVAGRLVDDCAPDGDAPAADRGA</sequence>
<dbReference type="OrthoDB" id="3246591at2"/>
<dbReference type="EMBL" id="RKMF01000017">
    <property type="protein sequence ID" value="ROZ61845.1"/>
    <property type="molecule type" value="Genomic_DNA"/>
</dbReference>
<dbReference type="PANTHER" id="PTHR33744">
    <property type="entry name" value="CARBOHYDRATE DIACID REGULATOR"/>
    <property type="match status" value="1"/>
</dbReference>
<dbReference type="RefSeq" id="WP_123826466.1">
    <property type="nucleotide sequence ID" value="NZ_RKMF01000017.1"/>
</dbReference>
<evidence type="ECO:0000259" key="3">
    <source>
        <dbReference type="Pfam" id="PF13556"/>
    </source>
</evidence>